<sequence length="380" mass="41991">MTSAMFMTYLTRVGGLDDRWAMIAYAAYFLALTSVEIPTGAGSDVGGRKNAFVLASAFNAVSVIAYAFSGNFWAFAASAALGGIGAAFANGTLDSWFVTQLRRAGRPKESYDLIFTKVELFKCLVAGISGFIGIKFAGQTMQFPWFSAAVFYILTGIFAYMLMAEKDIAERAPVPLPQMWKMVKQTARDGVAYGRANHKIWFIVTTVAALYATVMIPNLLWQPHFLKWLPGVESLGYVWLGMMAANGFGVLVVMVPRLLGFEMYDRKTLLLCLVVAGIGIFGMALFRDLENSLTLFFIYQAGRGAFQPVNRAFLHRNIESEELRTTISSMEAIGHHVGAAVGLVIMANVVYFVSREVALMCAGAFLIVFAAYWWRRRKRC</sequence>
<feature type="transmembrane region" description="Helical" evidence="1">
    <location>
        <begin position="20"/>
        <end position="39"/>
    </location>
</feature>
<feature type="transmembrane region" description="Helical" evidence="1">
    <location>
        <begin position="143"/>
        <end position="163"/>
    </location>
</feature>
<dbReference type="Pfam" id="PF07690">
    <property type="entry name" value="MFS_1"/>
    <property type="match status" value="1"/>
</dbReference>
<dbReference type="CDD" id="cd06174">
    <property type="entry name" value="MFS"/>
    <property type="match status" value="1"/>
</dbReference>
<keyword evidence="1" id="KW-0812">Transmembrane</keyword>
<feature type="transmembrane region" description="Helical" evidence="1">
    <location>
        <begin position="200"/>
        <end position="221"/>
    </location>
</feature>
<organism evidence="2 3">
    <name type="scientific">Candidatus Kaiserbacteria bacterium RIFCSPHIGHO2_02_FULL_55_20</name>
    <dbReference type="NCBI Taxonomy" id="1798497"/>
    <lineage>
        <taxon>Bacteria</taxon>
        <taxon>Candidatus Kaiseribacteriota</taxon>
    </lineage>
</organism>
<evidence type="ECO:0000256" key="1">
    <source>
        <dbReference type="SAM" id="Phobius"/>
    </source>
</evidence>
<dbReference type="PANTHER" id="PTHR23530">
    <property type="entry name" value="TRANSPORT PROTEIN-RELATED"/>
    <property type="match status" value="1"/>
</dbReference>
<feature type="transmembrane region" description="Helical" evidence="1">
    <location>
        <begin position="357"/>
        <end position="374"/>
    </location>
</feature>
<evidence type="ECO:0000313" key="2">
    <source>
        <dbReference type="EMBL" id="OGG66335.1"/>
    </source>
</evidence>
<dbReference type="AlphaFoldDB" id="A0A1F6DY36"/>
<dbReference type="InterPro" id="IPR053160">
    <property type="entry name" value="MFS_DHA3_Transporter"/>
</dbReference>
<name>A0A1F6DY36_9BACT</name>
<protein>
    <recommendedName>
        <fullName evidence="4">Major facilitator superfamily (MFS) profile domain-containing protein</fullName>
    </recommendedName>
</protein>
<evidence type="ECO:0008006" key="4">
    <source>
        <dbReference type="Google" id="ProtNLM"/>
    </source>
</evidence>
<reference evidence="2 3" key="1">
    <citation type="journal article" date="2016" name="Nat. Commun.">
        <title>Thousands of microbial genomes shed light on interconnected biogeochemical processes in an aquifer system.</title>
        <authorList>
            <person name="Anantharaman K."/>
            <person name="Brown C.T."/>
            <person name="Hug L.A."/>
            <person name="Sharon I."/>
            <person name="Castelle C.J."/>
            <person name="Probst A.J."/>
            <person name="Thomas B.C."/>
            <person name="Singh A."/>
            <person name="Wilkins M.J."/>
            <person name="Karaoz U."/>
            <person name="Brodie E.L."/>
            <person name="Williams K.H."/>
            <person name="Hubbard S.S."/>
            <person name="Banfield J.F."/>
        </authorList>
    </citation>
    <scope>NUCLEOTIDE SEQUENCE [LARGE SCALE GENOMIC DNA]</scope>
</reference>
<dbReference type="GO" id="GO:0022857">
    <property type="term" value="F:transmembrane transporter activity"/>
    <property type="evidence" value="ECO:0007669"/>
    <property type="project" value="InterPro"/>
</dbReference>
<accession>A0A1F6DY36</accession>
<feature type="transmembrane region" description="Helical" evidence="1">
    <location>
        <begin position="51"/>
        <end position="68"/>
    </location>
</feature>
<comment type="caution">
    <text evidence="2">The sequence shown here is derived from an EMBL/GenBank/DDBJ whole genome shotgun (WGS) entry which is preliminary data.</text>
</comment>
<dbReference type="EMBL" id="MFLK01000012">
    <property type="protein sequence ID" value="OGG66335.1"/>
    <property type="molecule type" value="Genomic_DNA"/>
</dbReference>
<dbReference type="STRING" id="1798497.A3D71_04780"/>
<feature type="transmembrane region" description="Helical" evidence="1">
    <location>
        <begin position="74"/>
        <end position="99"/>
    </location>
</feature>
<dbReference type="Gene3D" id="1.20.1250.20">
    <property type="entry name" value="MFS general substrate transporter like domains"/>
    <property type="match status" value="1"/>
</dbReference>
<keyword evidence="1" id="KW-0472">Membrane</keyword>
<dbReference type="InterPro" id="IPR036259">
    <property type="entry name" value="MFS_trans_sf"/>
</dbReference>
<dbReference type="InterPro" id="IPR011701">
    <property type="entry name" value="MFS"/>
</dbReference>
<dbReference type="SUPFAM" id="SSF103473">
    <property type="entry name" value="MFS general substrate transporter"/>
    <property type="match status" value="1"/>
</dbReference>
<keyword evidence="1" id="KW-1133">Transmembrane helix</keyword>
<feature type="transmembrane region" description="Helical" evidence="1">
    <location>
        <begin position="120"/>
        <end position="137"/>
    </location>
</feature>
<dbReference type="Proteomes" id="UP000177652">
    <property type="component" value="Unassembled WGS sequence"/>
</dbReference>
<evidence type="ECO:0000313" key="3">
    <source>
        <dbReference type="Proteomes" id="UP000177652"/>
    </source>
</evidence>
<feature type="transmembrane region" description="Helical" evidence="1">
    <location>
        <begin position="236"/>
        <end position="256"/>
    </location>
</feature>
<feature type="transmembrane region" description="Helical" evidence="1">
    <location>
        <begin position="268"/>
        <end position="286"/>
    </location>
</feature>
<gene>
    <name evidence="2" type="ORF">A3D71_04780</name>
</gene>
<proteinExistence type="predicted"/>
<dbReference type="PANTHER" id="PTHR23530:SF1">
    <property type="entry name" value="PERMEASE, MAJOR FACILITATOR SUPERFAMILY-RELATED"/>
    <property type="match status" value="1"/>
</dbReference>